<gene>
    <name evidence="1" type="ORF">LEP1GSC060_3599</name>
</gene>
<keyword evidence="2" id="KW-1185">Reference proteome</keyword>
<evidence type="ECO:0000313" key="1">
    <source>
        <dbReference type="EMBL" id="EMY79201.1"/>
    </source>
</evidence>
<protein>
    <submittedName>
        <fullName evidence="1">Uncharacterized protein</fullName>
    </submittedName>
</protein>
<organism evidence="1 2">
    <name type="scientific">Leptospira weilii serovar Ranarum str. ICFT</name>
    <dbReference type="NCBI Taxonomy" id="1218598"/>
    <lineage>
        <taxon>Bacteria</taxon>
        <taxon>Pseudomonadati</taxon>
        <taxon>Spirochaetota</taxon>
        <taxon>Spirochaetia</taxon>
        <taxon>Leptospirales</taxon>
        <taxon>Leptospiraceae</taxon>
        <taxon>Leptospira</taxon>
    </lineage>
</organism>
<reference evidence="1" key="1">
    <citation type="submission" date="2013-03" db="EMBL/GenBank/DDBJ databases">
        <authorList>
            <person name="Harkins D.M."/>
            <person name="Durkin A.S."/>
            <person name="Brinkac L.M."/>
            <person name="Haft D.H."/>
            <person name="Selengut J.D."/>
            <person name="Sanka R."/>
            <person name="DePew J."/>
            <person name="Purushe J."/>
            <person name="Hartskeerl R.A."/>
            <person name="Ahmed A."/>
            <person name="van der Linden H."/>
            <person name="Goris M.G.A."/>
            <person name="Vinetz J.M."/>
            <person name="Sutton G.G."/>
            <person name="Nierman W.C."/>
            <person name="Fouts D.E."/>
        </authorList>
    </citation>
    <scope>NUCLEOTIDE SEQUENCE [LARGE SCALE GENOMIC DNA]</scope>
    <source>
        <strain evidence="1">ICFT</strain>
    </source>
</reference>
<dbReference type="EMBL" id="AOHC02000013">
    <property type="protein sequence ID" value="EMY79201.1"/>
    <property type="molecule type" value="Genomic_DNA"/>
</dbReference>
<dbReference type="AlphaFoldDB" id="N1WG15"/>
<name>N1WG15_9LEPT</name>
<proteinExistence type="predicted"/>
<dbReference type="Proteomes" id="UP000012313">
    <property type="component" value="Unassembled WGS sequence"/>
</dbReference>
<sequence>MIRSKGQDEIPEAIREQLDVLLESGGEGLDIGYLKYIQDKPEPKYFPLVETGLRSKKIERVIPAAYLAVSWKLKEFAPAQKP</sequence>
<comment type="caution">
    <text evidence="1">The sequence shown here is derived from an EMBL/GenBank/DDBJ whole genome shotgun (WGS) entry which is preliminary data.</text>
</comment>
<accession>N1WG15</accession>
<evidence type="ECO:0000313" key="2">
    <source>
        <dbReference type="Proteomes" id="UP000012313"/>
    </source>
</evidence>